<gene>
    <name evidence="2" type="ORF">Adt_39524</name>
</gene>
<protein>
    <submittedName>
        <fullName evidence="2">Uncharacterized protein</fullName>
    </submittedName>
</protein>
<dbReference type="EMBL" id="JBFOLK010000012">
    <property type="protein sequence ID" value="KAL2471388.1"/>
    <property type="molecule type" value="Genomic_DNA"/>
</dbReference>
<feature type="compositionally biased region" description="Low complexity" evidence="1">
    <location>
        <begin position="88"/>
        <end position="98"/>
    </location>
</feature>
<name>A0ABD1Q5B7_9LAMI</name>
<dbReference type="Proteomes" id="UP001604336">
    <property type="component" value="Unassembled WGS sequence"/>
</dbReference>
<feature type="region of interest" description="Disordered" evidence="1">
    <location>
        <begin position="58"/>
        <end position="101"/>
    </location>
</feature>
<evidence type="ECO:0000313" key="3">
    <source>
        <dbReference type="Proteomes" id="UP001604336"/>
    </source>
</evidence>
<proteinExistence type="predicted"/>
<reference evidence="3" key="1">
    <citation type="submission" date="2024-07" db="EMBL/GenBank/DDBJ databases">
        <title>Two chromosome-level genome assemblies of Korean endemic species Abeliophyllum distichum and Forsythia ovata (Oleaceae).</title>
        <authorList>
            <person name="Jang H."/>
        </authorList>
    </citation>
    <scope>NUCLEOTIDE SEQUENCE [LARGE SCALE GENOMIC DNA]</scope>
</reference>
<sequence>MGLKGLKLYPTFFKHNGQLKTFRNFLFASLNDIPIKAAGYKVVVFSHPFDRPLNILRSSLTRPSPGVGDTTPVANPSRKPAGSRTAHLTSSSLPTSSLQPATAAIPNGLRSEEPRVLEEFSLQFHFPLQETTG</sequence>
<evidence type="ECO:0000256" key="1">
    <source>
        <dbReference type="SAM" id="MobiDB-lite"/>
    </source>
</evidence>
<dbReference type="AlphaFoldDB" id="A0ABD1Q5B7"/>
<accession>A0ABD1Q5B7</accession>
<evidence type="ECO:0000313" key="2">
    <source>
        <dbReference type="EMBL" id="KAL2471388.1"/>
    </source>
</evidence>
<keyword evidence="3" id="KW-1185">Reference proteome</keyword>
<organism evidence="2 3">
    <name type="scientific">Abeliophyllum distichum</name>
    <dbReference type="NCBI Taxonomy" id="126358"/>
    <lineage>
        <taxon>Eukaryota</taxon>
        <taxon>Viridiplantae</taxon>
        <taxon>Streptophyta</taxon>
        <taxon>Embryophyta</taxon>
        <taxon>Tracheophyta</taxon>
        <taxon>Spermatophyta</taxon>
        <taxon>Magnoliopsida</taxon>
        <taxon>eudicotyledons</taxon>
        <taxon>Gunneridae</taxon>
        <taxon>Pentapetalae</taxon>
        <taxon>asterids</taxon>
        <taxon>lamiids</taxon>
        <taxon>Lamiales</taxon>
        <taxon>Oleaceae</taxon>
        <taxon>Forsythieae</taxon>
        <taxon>Abeliophyllum</taxon>
    </lineage>
</organism>
<comment type="caution">
    <text evidence="2">The sequence shown here is derived from an EMBL/GenBank/DDBJ whole genome shotgun (WGS) entry which is preliminary data.</text>
</comment>